<name>A0ABU8U518_9ACTN</name>
<feature type="compositionally biased region" description="Basic and acidic residues" evidence="1">
    <location>
        <begin position="1"/>
        <end position="21"/>
    </location>
</feature>
<keyword evidence="3" id="KW-1185">Reference proteome</keyword>
<dbReference type="Proteomes" id="UP001382904">
    <property type="component" value="Unassembled WGS sequence"/>
</dbReference>
<proteinExistence type="predicted"/>
<dbReference type="EMBL" id="JBBKAM010000002">
    <property type="protein sequence ID" value="MEJ8642978.1"/>
    <property type="molecule type" value="Genomic_DNA"/>
</dbReference>
<accession>A0ABU8U518</accession>
<comment type="caution">
    <text evidence="2">The sequence shown here is derived from an EMBL/GenBank/DDBJ whole genome shotgun (WGS) entry which is preliminary data.</text>
</comment>
<sequence>MDKTQGLEKMPEAQKACEDKLPPASKPEPASPEALAAAQKEAACLRAEGVTWYPEPDPVTAQIGDLTPQQQADLRTKHIDAVAKCRGKGASDGVLGG</sequence>
<evidence type="ECO:0008006" key="4">
    <source>
        <dbReference type="Google" id="ProtNLM"/>
    </source>
</evidence>
<reference evidence="2 3" key="1">
    <citation type="submission" date="2024-03" db="EMBL/GenBank/DDBJ databases">
        <title>Novel Streptomyces species of biotechnological and ecological value are a feature of Machair soil.</title>
        <authorList>
            <person name="Prole J.R."/>
            <person name="Goodfellow M."/>
            <person name="Allenby N."/>
            <person name="Ward A.C."/>
        </authorList>
    </citation>
    <scope>NUCLEOTIDE SEQUENCE [LARGE SCALE GENOMIC DNA]</scope>
    <source>
        <strain evidence="2 3">MS1.HAVA.3</strain>
    </source>
</reference>
<feature type="region of interest" description="Disordered" evidence="1">
    <location>
        <begin position="1"/>
        <end position="39"/>
    </location>
</feature>
<gene>
    <name evidence="2" type="ORF">WKI68_19495</name>
</gene>
<organism evidence="2 3">
    <name type="scientific">Streptomyces caledonius</name>
    <dbReference type="NCBI Taxonomy" id="3134107"/>
    <lineage>
        <taxon>Bacteria</taxon>
        <taxon>Bacillati</taxon>
        <taxon>Actinomycetota</taxon>
        <taxon>Actinomycetes</taxon>
        <taxon>Kitasatosporales</taxon>
        <taxon>Streptomycetaceae</taxon>
        <taxon>Streptomyces</taxon>
    </lineage>
</organism>
<protein>
    <recommendedName>
        <fullName evidence="4">Lipoprotein</fullName>
    </recommendedName>
</protein>
<evidence type="ECO:0000256" key="1">
    <source>
        <dbReference type="SAM" id="MobiDB-lite"/>
    </source>
</evidence>
<evidence type="ECO:0000313" key="3">
    <source>
        <dbReference type="Proteomes" id="UP001382904"/>
    </source>
</evidence>
<evidence type="ECO:0000313" key="2">
    <source>
        <dbReference type="EMBL" id="MEJ8642978.1"/>
    </source>
</evidence>